<dbReference type="InterPro" id="IPR051532">
    <property type="entry name" value="Ester_Hydrolysis_Enzymes"/>
</dbReference>
<dbReference type="Gene3D" id="3.40.50.1110">
    <property type="entry name" value="SGNH hydrolase"/>
    <property type="match status" value="1"/>
</dbReference>
<dbReference type="Proteomes" id="UP000824087">
    <property type="component" value="Unassembled WGS sequence"/>
</dbReference>
<comment type="caution">
    <text evidence="3">The sequence shown here is derived from an EMBL/GenBank/DDBJ whole genome shotgun (WGS) entry which is preliminary data.</text>
</comment>
<dbReference type="InterPro" id="IPR036514">
    <property type="entry name" value="SGNH_hydro_sf"/>
</dbReference>
<dbReference type="AlphaFoldDB" id="A0A9D1L341"/>
<feature type="transmembrane region" description="Helical" evidence="1">
    <location>
        <begin position="100"/>
        <end position="121"/>
    </location>
</feature>
<evidence type="ECO:0000313" key="4">
    <source>
        <dbReference type="Proteomes" id="UP000824087"/>
    </source>
</evidence>
<dbReference type="EMBL" id="DVML01000010">
    <property type="protein sequence ID" value="HIU22310.1"/>
    <property type="molecule type" value="Genomic_DNA"/>
</dbReference>
<dbReference type="InterPro" id="IPR013830">
    <property type="entry name" value="SGNH_hydro"/>
</dbReference>
<keyword evidence="1" id="KW-1133">Transmembrane helix</keyword>
<evidence type="ECO:0000313" key="3">
    <source>
        <dbReference type="EMBL" id="HIU22310.1"/>
    </source>
</evidence>
<accession>A0A9D1L341</accession>
<keyword evidence="1" id="KW-0812">Transmembrane</keyword>
<feature type="domain" description="SGNH hydrolase-type esterase" evidence="2">
    <location>
        <begin position="144"/>
        <end position="312"/>
    </location>
</feature>
<sequence length="332" mass="38793">MIYLNIKNKTEREKIEKILDEFSLIHTNQNNENCEICIIDLNTNNIPSFKNDRRIVIVLKHKDEKGNVRIVRKSKVYYFETADQLRIILRKLTRKKTRKFPVHKLAIVTVGMLFVLSALFFTRENGTINAKVEKIDYKKENFVFLGDSITDFYNLETFYGNLPTVNSGTSGFQTPDIIKHLKDYVYIYNPTKIFLLVGTNDIAFTDITNQELINNFEKIIDEIKKNRPNSKLYIESIYPVNRNTDNDVVLDWMVGKRENSRIVKINTMLKKLCEEKEVTYINMYDKLTDENGNLKLEYTIDGLHISPEGYKVITNTIMKYIDPTNGNAKKSK</sequence>
<evidence type="ECO:0000256" key="1">
    <source>
        <dbReference type="SAM" id="Phobius"/>
    </source>
</evidence>
<gene>
    <name evidence="3" type="ORF">IAD49_01875</name>
</gene>
<reference evidence="3" key="1">
    <citation type="submission" date="2020-10" db="EMBL/GenBank/DDBJ databases">
        <authorList>
            <person name="Gilroy R."/>
        </authorList>
    </citation>
    <scope>NUCLEOTIDE SEQUENCE</scope>
    <source>
        <strain evidence="3">CHK197-8231</strain>
    </source>
</reference>
<dbReference type="GO" id="GO:0004622">
    <property type="term" value="F:phosphatidylcholine lysophospholipase activity"/>
    <property type="evidence" value="ECO:0007669"/>
    <property type="project" value="TreeGrafter"/>
</dbReference>
<dbReference type="PANTHER" id="PTHR30383:SF5">
    <property type="entry name" value="SGNH HYDROLASE-TYPE ESTERASE DOMAIN-CONTAINING PROTEIN"/>
    <property type="match status" value="1"/>
</dbReference>
<name>A0A9D1L341_9BACT</name>
<reference evidence="3" key="2">
    <citation type="journal article" date="2021" name="PeerJ">
        <title>Extensive microbial diversity within the chicken gut microbiome revealed by metagenomics and culture.</title>
        <authorList>
            <person name="Gilroy R."/>
            <person name="Ravi A."/>
            <person name="Getino M."/>
            <person name="Pursley I."/>
            <person name="Horton D.L."/>
            <person name="Alikhan N.F."/>
            <person name="Baker D."/>
            <person name="Gharbi K."/>
            <person name="Hall N."/>
            <person name="Watson M."/>
            <person name="Adriaenssens E.M."/>
            <person name="Foster-Nyarko E."/>
            <person name="Jarju S."/>
            <person name="Secka A."/>
            <person name="Antonio M."/>
            <person name="Oren A."/>
            <person name="Chaudhuri R.R."/>
            <person name="La Ragione R."/>
            <person name="Hildebrand F."/>
            <person name="Pallen M.J."/>
        </authorList>
    </citation>
    <scope>NUCLEOTIDE SEQUENCE</scope>
    <source>
        <strain evidence="3">CHK197-8231</strain>
    </source>
</reference>
<evidence type="ECO:0000259" key="2">
    <source>
        <dbReference type="Pfam" id="PF13472"/>
    </source>
</evidence>
<organism evidence="3 4">
    <name type="scientific">Candidatus Fimihabitans intestinipullorum</name>
    <dbReference type="NCBI Taxonomy" id="2840820"/>
    <lineage>
        <taxon>Bacteria</taxon>
        <taxon>Bacillati</taxon>
        <taxon>Mycoplasmatota</taxon>
        <taxon>Mycoplasmatota incertae sedis</taxon>
        <taxon>Candidatus Fimihabitans</taxon>
    </lineage>
</organism>
<proteinExistence type="predicted"/>
<dbReference type="Pfam" id="PF13472">
    <property type="entry name" value="Lipase_GDSL_2"/>
    <property type="match status" value="1"/>
</dbReference>
<dbReference type="PANTHER" id="PTHR30383">
    <property type="entry name" value="THIOESTERASE 1/PROTEASE 1/LYSOPHOSPHOLIPASE L1"/>
    <property type="match status" value="1"/>
</dbReference>
<protein>
    <recommendedName>
        <fullName evidence="2">SGNH hydrolase-type esterase domain-containing protein</fullName>
    </recommendedName>
</protein>
<dbReference type="SUPFAM" id="SSF52266">
    <property type="entry name" value="SGNH hydrolase"/>
    <property type="match status" value="1"/>
</dbReference>
<keyword evidence="1" id="KW-0472">Membrane</keyword>